<keyword evidence="16" id="KW-1185">Reference proteome</keyword>
<dbReference type="SMART" id="SM00388">
    <property type="entry name" value="HisKA"/>
    <property type="match status" value="1"/>
</dbReference>
<evidence type="ECO:0000256" key="6">
    <source>
        <dbReference type="ARBA" id="ARBA00022692"/>
    </source>
</evidence>
<dbReference type="InterPro" id="IPR003661">
    <property type="entry name" value="HisK_dim/P_dom"/>
</dbReference>
<keyword evidence="6 11" id="KW-0812">Transmembrane</keyword>
<accession>A0ABS1W2V0</accession>
<dbReference type="InterPro" id="IPR005467">
    <property type="entry name" value="His_kinase_dom"/>
</dbReference>
<dbReference type="PROSITE" id="PS50885">
    <property type="entry name" value="HAMP"/>
    <property type="match status" value="1"/>
</dbReference>
<dbReference type="Gene3D" id="1.10.287.130">
    <property type="match status" value="1"/>
</dbReference>
<evidence type="ECO:0000256" key="7">
    <source>
        <dbReference type="ARBA" id="ARBA00022777"/>
    </source>
</evidence>
<dbReference type="InterPro" id="IPR003594">
    <property type="entry name" value="HATPase_dom"/>
</dbReference>
<dbReference type="SUPFAM" id="SSF158472">
    <property type="entry name" value="HAMP domain-like"/>
    <property type="match status" value="1"/>
</dbReference>
<dbReference type="InterPro" id="IPR003660">
    <property type="entry name" value="HAMP_dom"/>
</dbReference>
<evidence type="ECO:0000256" key="12">
    <source>
        <dbReference type="SAM" id="SignalP"/>
    </source>
</evidence>
<keyword evidence="8 11" id="KW-1133">Transmembrane helix</keyword>
<sequence>MRRSSLLLRLLALSAVVSVLSVAATAWLAVRTTTRAIQQEQVQALTDDARIYDALLGYAATHKDWSGAGPLVDQLAASTGHRIALTTRARTPLADSGGGTLPARVSATVDPLGVDTALLPGARDDRIDARAVGPFRLTPAERANLRAIASRVAGCLREPTAAPAQEGEPRSVYRNAVVVDGPSGRPHIETPGNDVSTDLACSGPRATLAEPTETEARALRRLDTLVDACVQRQRLPAVRVGLDNTWTWADQAAARAGQARAGAVADCLAGARREQLTGHVAPAALLFVTTPGTTAPPGFDLSPRNRWRVIGVAGVVLLVAVGVTALVGVRMVRPLRALTAAAGRMRDGDDGTRVAVTGRDEIARLGTAFNAMAERRHEVEQLRRAMVNDVAHEMRTPVTNIRGWLEAADEGVVPLDRELTASLLEEALLLQHVIDDLQDLAAADAGELRLHPIPVRAEELLGAVADAFAEAADRAGVALIVDAAPVVFPADPIRLRQALGNLVANAIRHTPPGGRVTLSARTGELAVADTGPGIPSHQLPMVFERFWRAEPSRNRRTGGSGLGLSIVRKLAEAHGGSVAVTSTYGQGATFVITLPGGGNNAAPPEVLPVDLLGRTET</sequence>
<evidence type="ECO:0000259" key="14">
    <source>
        <dbReference type="PROSITE" id="PS50885"/>
    </source>
</evidence>
<evidence type="ECO:0000256" key="10">
    <source>
        <dbReference type="ARBA" id="ARBA00023136"/>
    </source>
</evidence>
<dbReference type="CDD" id="cd00075">
    <property type="entry name" value="HATPase"/>
    <property type="match status" value="1"/>
</dbReference>
<dbReference type="Pfam" id="PF00512">
    <property type="entry name" value="HisKA"/>
    <property type="match status" value="1"/>
</dbReference>
<evidence type="ECO:0000256" key="8">
    <source>
        <dbReference type="ARBA" id="ARBA00022989"/>
    </source>
</evidence>
<feature type="domain" description="HAMP" evidence="14">
    <location>
        <begin position="329"/>
        <end position="381"/>
    </location>
</feature>
<keyword evidence="7 15" id="KW-0418">Kinase</keyword>
<keyword evidence="9" id="KW-0902">Two-component regulatory system</keyword>
<comment type="subcellular location">
    <subcellularLocation>
        <location evidence="2">Cell membrane</location>
    </subcellularLocation>
</comment>
<evidence type="ECO:0000256" key="4">
    <source>
        <dbReference type="ARBA" id="ARBA00022553"/>
    </source>
</evidence>
<keyword evidence="12" id="KW-0732">Signal</keyword>
<dbReference type="CDD" id="cd00082">
    <property type="entry name" value="HisKA"/>
    <property type="match status" value="1"/>
</dbReference>
<dbReference type="EC" id="2.7.13.3" evidence="3"/>
<dbReference type="Proteomes" id="UP000598996">
    <property type="component" value="Unassembled WGS sequence"/>
</dbReference>
<proteinExistence type="predicted"/>
<reference evidence="15 16" key="1">
    <citation type="submission" date="2021-01" db="EMBL/GenBank/DDBJ databases">
        <title>Actinoplanes sp. nov. LDG1-01 isolated from lichen.</title>
        <authorList>
            <person name="Saeng-In P."/>
            <person name="Phongsopitanun W."/>
            <person name="Kanchanasin P."/>
            <person name="Yuki M."/>
            <person name="Kudo T."/>
            <person name="Ohkuma M."/>
            <person name="Tanasupawat S."/>
        </authorList>
    </citation>
    <scope>NUCLEOTIDE SEQUENCE [LARGE SCALE GENOMIC DNA]</scope>
    <source>
        <strain evidence="15 16">LDG1-01</strain>
    </source>
</reference>
<evidence type="ECO:0000313" key="15">
    <source>
        <dbReference type="EMBL" id="MBL7261053.1"/>
    </source>
</evidence>
<dbReference type="PRINTS" id="PR00344">
    <property type="entry name" value="BCTRLSENSOR"/>
</dbReference>
<dbReference type="Gene3D" id="6.10.340.10">
    <property type="match status" value="1"/>
</dbReference>
<keyword evidence="10 11" id="KW-0472">Membrane</keyword>
<evidence type="ECO:0000259" key="13">
    <source>
        <dbReference type="PROSITE" id="PS50109"/>
    </source>
</evidence>
<dbReference type="InterPro" id="IPR050428">
    <property type="entry name" value="TCS_sensor_his_kinase"/>
</dbReference>
<feature type="signal peptide" evidence="12">
    <location>
        <begin position="1"/>
        <end position="23"/>
    </location>
</feature>
<keyword evidence="4" id="KW-0597">Phosphoprotein</keyword>
<organism evidence="15 16">
    <name type="scientific">Paractinoplanes lichenicola</name>
    <dbReference type="NCBI Taxonomy" id="2802976"/>
    <lineage>
        <taxon>Bacteria</taxon>
        <taxon>Bacillati</taxon>
        <taxon>Actinomycetota</taxon>
        <taxon>Actinomycetes</taxon>
        <taxon>Micromonosporales</taxon>
        <taxon>Micromonosporaceae</taxon>
        <taxon>Paractinoplanes</taxon>
    </lineage>
</organism>
<dbReference type="SMART" id="SM00304">
    <property type="entry name" value="HAMP"/>
    <property type="match status" value="1"/>
</dbReference>
<dbReference type="PANTHER" id="PTHR45436">
    <property type="entry name" value="SENSOR HISTIDINE KINASE YKOH"/>
    <property type="match status" value="1"/>
</dbReference>
<evidence type="ECO:0000256" key="5">
    <source>
        <dbReference type="ARBA" id="ARBA00022679"/>
    </source>
</evidence>
<evidence type="ECO:0000313" key="16">
    <source>
        <dbReference type="Proteomes" id="UP000598996"/>
    </source>
</evidence>
<name>A0ABS1W2V0_9ACTN</name>
<dbReference type="Pfam" id="PF00672">
    <property type="entry name" value="HAMP"/>
    <property type="match status" value="1"/>
</dbReference>
<evidence type="ECO:0000256" key="3">
    <source>
        <dbReference type="ARBA" id="ARBA00012438"/>
    </source>
</evidence>
<comment type="caution">
    <text evidence="15">The sequence shown here is derived from an EMBL/GenBank/DDBJ whole genome shotgun (WGS) entry which is preliminary data.</text>
</comment>
<evidence type="ECO:0000256" key="1">
    <source>
        <dbReference type="ARBA" id="ARBA00000085"/>
    </source>
</evidence>
<dbReference type="PROSITE" id="PS50109">
    <property type="entry name" value="HIS_KIN"/>
    <property type="match status" value="1"/>
</dbReference>
<dbReference type="PANTHER" id="PTHR45436:SF5">
    <property type="entry name" value="SENSOR HISTIDINE KINASE TRCS"/>
    <property type="match status" value="1"/>
</dbReference>
<dbReference type="CDD" id="cd06225">
    <property type="entry name" value="HAMP"/>
    <property type="match status" value="1"/>
</dbReference>
<feature type="transmembrane region" description="Helical" evidence="11">
    <location>
        <begin position="307"/>
        <end position="329"/>
    </location>
</feature>
<comment type="catalytic activity">
    <reaction evidence="1">
        <text>ATP + protein L-histidine = ADP + protein N-phospho-L-histidine.</text>
        <dbReference type="EC" id="2.7.13.3"/>
    </reaction>
</comment>
<dbReference type="InterPro" id="IPR036890">
    <property type="entry name" value="HATPase_C_sf"/>
</dbReference>
<keyword evidence="5" id="KW-0808">Transferase</keyword>
<feature type="domain" description="Histidine kinase" evidence="13">
    <location>
        <begin position="389"/>
        <end position="598"/>
    </location>
</feature>
<dbReference type="InterPro" id="IPR036097">
    <property type="entry name" value="HisK_dim/P_sf"/>
</dbReference>
<protein>
    <recommendedName>
        <fullName evidence="3">histidine kinase</fullName>
        <ecNumber evidence="3">2.7.13.3</ecNumber>
    </recommendedName>
</protein>
<feature type="chain" id="PRO_5045875749" description="histidine kinase" evidence="12">
    <location>
        <begin position="24"/>
        <end position="617"/>
    </location>
</feature>
<dbReference type="GO" id="GO:0016301">
    <property type="term" value="F:kinase activity"/>
    <property type="evidence" value="ECO:0007669"/>
    <property type="project" value="UniProtKB-KW"/>
</dbReference>
<evidence type="ECO:0000256" key="9">
    <source>
        <dbReference type="ARBA" id="ARBA00023012"/>
    </source>
</evidence>
<dbReference type="SUPFAM" id="SSF47384">
    <property type="entry name" value="Homodimeric domain of signal transducing histidine kinase"/>
    <property type="match status" value="1"/>
</dbReference>
<dbReference type="SUPFAM" id="SSF55874">
    <property type="entry name" value="ATPase domain of HSP90 chaperone/DNA topoisomerase II/histidine kinase"/>
    <property type="match status" value="1"/>
</dbReference>
<dbReference type="Pfam" id="PF02518">
    <property type="entry name" value="HATPase_c"/>
    <property type="match status" value="1"/>
</dbReference>
<evidence type="ECO:0000256" key="2">
    <source>
        <dbReference type="ARBA" id="ARBA00004236"/>
    </source>
</evidence>
<evidence type="ECO:0000256" key="11">
    <source>
        <dbReference type="SAM" id="Phobius"/>
    </source>
</evidence>
<gene>
    <name evidence="15" type="ORF">JKJ07_42895</name>
</gene>
<dbReference type="Gene3D" id="3.30.565.10">
    <property type="entry name" value="Histidine kinase-like ATPase, C-terminal domain"/>
    <property type="match status" value="1"/>
</dbReference>
<dbReference type="RefSeq" id="WP_202997779.1">
    <property type="nucleotide sequence ID" value="NZ_JAENHO010000017.1"/>
</dbReference>
<dbReference type="EMBL" id="JAENHO010000017">
    <property type="protein sequence ID" value="MBL7261053.1"/>
    <property type="molecule type" value="Genomic_DNA"/>
</dbReference>
<dbReference type="InterPro" id="IPR004358">
    <property type="entry name" value="Sig_transdc_His_kin-like_C"/>
</dbReference>
<dbReference type="SMART" id="SM00387">
    <property type="entry name" value="HATPase_c"/>
    <property type="match status" value="1"/>
</dbReference>